<feature type="domain" description="GmrSD restriction endonucleases N-terminal" evidence="1">
    <location>
        <begin position="8"/>
        <end position="227"/>
    </location>
</feature>
<protein>
    <submittedName>
        <fullName evidence="3">DUF262 domain-containing protein</fullName>
    </submittedName>
</protein>
<dbReference type="PANTHER" id="PTHR35149">
    <property type="entry name" value="SLL5132 PROTEIN"/>
    <property type="match status" value="1"/>
</dbReference>
<evidence type="ECO:0000259" key="1">
    <source>
        <dbReference type="Pfam" id="PF03235"/>
    </source>
</evidence>
<dbReference type="InterPro" id="IPR011089">
    <property type="entry name" value="GmrSD_C"/>
</dbReference>
<sequence length="570" mass="66331">MLNLTKFEDLFASDDATYEIPQYQRAYAWADKQLDQLLTDLREQPAGKDYYLGHFLLERPDVTKRHYYVIDGQQRLTTVAMFFSCLIGELEGRKANGETLVDLDGGSVDMWRWEERYLLRRGLRRFRTVAVDDDFFRRAFIERQPDAEPDPGRQSQKRLLNARQVFQKALAAEPETATLLRWAQLLATASVSAFEESDKVRATQIFAFQNDRGAKLTTLEKLKAYLMHRAYLDDATAQASHTIDHVERIFADIYTLTEEIDLGEDTVLRYHNIAFGASWEDAFENFKAGLRAAVPAAKSAWITDYCNSLRQSFLTVREVTRQAAGHSHVTGLLFLRGEDNWPLILKIQRQHGRDQGLCERLYRLMEIVSFKLEFSTGDYRTHEFHSLAKHYQGKPDELSQTLREQAQNGFRWWWTFTQNFHDRLDGDHHYDRVTRYLLWQYENWLRRSSPNSMPVSGADFLNVWQVARWEGTLDHITPQHPHDTMYPEEFSKTRLHNLGNLALLMLGPNASKQNKLPQHCIPIFANSTYLADREIANVLQAAGQWEEPQILARKQRIVDFAKAYWAVPTN</sequence>
<evidence type="ECO:0000313" key="3">
    <source>
        <dbReference type="EMBL" id="TVT37041.1"/>
    </source>
</evidence>
<dbReference type="Proteomes" id="UP000317624">
    <property type="component" value="Unassembled WGS sequence"/>
</dbReference>
<dbReference type="Pfam" id="PF07510">
    <property type="entry name" value="GmrSD_C"/>
    <property type="match status" value="1"/>
</dbReference>
<dbReference type="PANTHER" id="PTHR35149:SF1">
    <property type="entry name" value="DUF5655 DOMAIN-CONTAINING PROTEIN"/>
    <property type="match status" value="1"/>
</dbReference>
<dbReference type="AlphaFoldDB" id="A0A558BKJ3"/>
<dbReference type="EMBL" id="VMRJ01000008">
    <property type="protein sequence ID" value="TVT37041.1"/>
    <property type="molecule type" value="Genomic_DNA"/>
</dbReference>
<proteinExistence type="predicted"/>
<dbReference type="OrthoDB" id="9798761at2"/>
<dbReference type="InterPro" id="IPR004919">
    <property type="entry name" value="GmrSD_N"/>
</dbReference>
<comment type="caution">
    <text evidence="3">The sequence shown here is derived from an EMBL/GenBank/DDBJ whole genome shotgun (WGS) entry which is preliminary data.</text>
</comment>
<name>A0A558BKJ3_9BACT</name>
<reference evidence="3 4" key="1">
    <citation type="submission" date="2019-07" db="EMBL/GenBank/DDBJ databases">
        <title>Hymenobacter sp. straun FUR1 Genome sequencing and assembly.</title>
        <authorList>
            <person name="Chhetri G."/>
        </authorList>
    </citation>
    <scope>NUCLEOTIDE SEQUENCE [LARGE SCALE GENOMIC DNA]</scope>
    <source>
        <strain evidence="3 4">Fur1</strain>
    </source>
</reference>
<dbReference type="RefSeq" id="WP_144853269.1">
    <property type="nucleotide sequence ID" value="NZ_VMRJ01000008.1"/>
</dbReference>
<evidence type="ECO:0000259" key="2">
    <source>
        <dbReference type="Pfam" id="PF07510"/>
    </source>
</evidence>
<organism evidence="3 4">
    <name type="scientific">Hymenobacter setariae</name>
    <dbReference type="NCBI Taxonomy" id="2594794"/>
    <lineage>
        <taxon>Bacteria</taxon>
        <taxon>Pseudomonadati</taxon>
        <taxon>Bacteroidota</taxon>
        <taxon>Cytophagia</taxon>
        <taxon>Cytophagales</taxon>
        <taxon>Hymenobacteraceae</taxon>
        <taxon>Hymenobacter</taxon>
    </lineage>
</organism>
<feature type="domain" description="GmrSD restriction endonucleases C-terminal" evidence="2">
    <location>
        <begin position="432"/>
        <end position="558"/>
    </location>
</feature>
<dbReference type="Pfam" id="PF03235">
    <property type="entry name" value="GmrSD_N"/>
    <property type="match status" value="1"/>
</dbReference>
<accession>A0A558BKJ3</accession>
<evidence type="ECO:0000313" key="4">
    <source>
        <dbReference type="Proteomes" id="UP000317624"/>
    </source>
</evidence>
<keyword evidence="4" id="KW-1185">Reference proteome</keyword>
<gene>
    <name evidence="3" type="ORF">FNT36_24575</name>
</gene>